<dbReference type="SUPFAM" id="SSF57783">
    <property type="entry name" value="Zinc beta-ribbon"/>
    <property type="match status" value="1"/>
</dbReference>
<proteinExistence type="inferred from homology"/>
<dbReference type="Pfam" id="PF10410">
    <property type="entry name" value="DnaB_bind"/>
    <property type="match status" value="1"/>
</dbReference>
<keyword evidence="5" id="KW-0235">DNA replication</keyword>
<dbReference type="PANTHER" id="PTHR30313">
    <property type="entry name" value="DNA PRIMASE"/>
    <property type="match status" value="1"/>
</dbReference>
<dbReference type="GO" id="GO:0003899">
    <property type="term" value="F:DNA-directed RNA polymerase activity"/>
    <property type="evidence" value="ECO:0007669"/>
    <property type="project" value="InterPro"/>
</dbReference>
<dbReference type="PANTHER" id="PTHR30313:SF2">
    <property type="entry name" value="DNA PRIMASE"/>
    <property type="match status" value="1"/>
</dbReference>
<keyword evidence="11" id="KW-0804">Transcription</keyword>
<evidence type="ECO:0000259" key="13">
    <source>
        <dbReference type="PROSITE" id="PS50880"/>
    </source>
</evidence>
<evidence type="ECO:0000256" key="9">
    <source>
        <dbReference type="ARBA" id="ARBA00022842"/>
    </source>
</evidence>
<evidence type="ECO:0000256" key="12">
    <source>
        <dbReference type="PIRSR" id="PIRSR002811-1"/>
    </source>
</evidence>
<name>A0A1F6Y133_9BACT</name>
<dbReference type="GO" id="GO:0005737">
    <property type="term" value="C:cytoplasm"/>
    <property type="evidence" value="ECO:0007669"/>
    <property type="project" value="TreeGrafter"/>
</dbReference>
<organism evidence="14 15">
    <name type="scientific">Candidatus Nomurabacteria bacterium RIFCSPLOWO2_02_FULL_40_10</name>
    <dbReference type="NCBI Taxonomy" id="1801786"/>
    <lineage>
        <taxon>Bacteria</taxon>
        <taxon>Candidatus Nomuraibacteriota</taxon>
    </lineage>
</organism>
<dbReference type="HAMAP" id="MF_00974">
    <property type="entry name" value="DNA_primase_DnaG"/>
    <property type="match status" value="1"/>
</dbReference>
<evidence type="ECO:0000256" key="2">
    <source>
        <dbReference type="ARBA" id="ARBA00022515"/>
    </source>
</evidence>
<evidence type="ECO:0000256" key="7">
    <source>
        <dbReference type="ARBA" id="ARBA00022771"/>
    </source>
</evidence>
<dbReference type="SMART" id="SM00493">
    <property type="entry name" value="TOPRIM"/>
    <property type="match status" value="1"/>
</dbReference>
<keyword evidence="1" id="KW-0240">DNA-directed RNA polymerase</keyword>
<dbReference type="CDD" id="cd03364">
    <property type="entry name" value="TOPRIM_DnaG_primases"/>
    <property type="match status" value="1"/>
</dbReference>
<dbReference type="InterPro" id="IPR050219">
    <property type="entry name" value="DnaG_primase"/>
</dbReference>
<dbReference type="InterPro" id="IPR034151">
    <property type="entry name" value="TOPRIM_DnaG_bac"/>
</dbReference>
<dbReference type="InterPro" id="IPR037068">
    <property type="entry name" value="DNA_primase_core_N_sf"/>
</dbReference>
<evidence type="ECO:0000256" key="6">
    <source>
        <dbReference type="ARBA" id="ARBA00022723"/>
    </source>
</evidence>
<keyword evidence="3" id="KW-0808">Transferase</keyword>
<dbReference type="Gene3D" id="3.90.580.10">
    <property type="entry name" value="Zinc finger, CHC2-type domain"/>
    <property type="match status" value="1"/>
</dbReference>
<dbReference type="EMBL" id="MFVK01000001">
    <property type="protein sequence ID" value="OGJ00088.1"/>
    <property type="molecule type" value="Genomic_DNA"/>
</dbReference>
<dbReference type="GO" id="GO:0000428">
    <property type="term" value="C:DNA-directed RNA polymerase complex"/>
    <property type="evidence" value="ECO:0007669"/>
    <property type="project" value="UniProtKB-KW"/>
</dbReference>
<keyword evidence="9" id="KW-0460">Magnesium</keyword>
<dbReference type="InterPro" id="IPR006171">
    <property type="entry name" value="TOPRIM_dom"/>
</dbReference>
<keyword evidence="7 12" id="KW-0863">Zinc-finger</keyword>
<dbReference type="InterPro" id="IPR030846">
    <property type="entry name" value="DnaG_bac"/>
</dbReference>
<dbReference type="Pfam" id="PF01807">
    <property type="entry name" value="Zn_ribbon_DnaG"/>
    <property type="match status" value="1"/>
</dbReference>
<dbReference type="Pfam" id="PF13155">
    <property type="entry name" value="Toprim_2"/>
    <property type="match status" value="1"/>
</dbReference>
<feature type="non-terminal residue" evidence="14">
    <location>
        <position position="596"/>
    </location>
</feature>
<evidence type="ECO:0000256" key="8">
    <source>
        <dbReference type="ARBA" id="ARBA00022833"/>
    </source>
</evidence>
<accession>A0A1F6Y133</accession>
<dbReference type="NCBIfam" id="TIGR01391">
    <property type="entry name" value="dnaG"/>
    <property type="match status" value="1"/>
</dbReference>
<keyword evidence="2" id="KW-0639">Primosome</keyword>
<dbReference type="FunFam" id="3.90.580.10:FF:000001">
    <property type="entry name" value="DNA primase"/>
    <property type="match status" value="1"/>
</dbReference>
<dbReference type="PROSITE" id="PS50880">
    <property type="entry name" value="TOPRIM"/>
    <property type="match status" value="1"/>
</dbReference>
<dbReference type="SUPFAM" id="SSF56731">
    <property type="entry name" value="DNA primase core"/>
    <property type="match status" value="1"/>
</dbReference>
<dbReference type="Gene3D" id="3.40.1360.10">
    <property type="match status" value="1"/>
</dbReference>
<feature type="zinc finger region" description="CHC2-type" evidence="12">
    <location>
        <begin position="35"/>
        <end position="59"/>
    </location>
</feature>
<dbReference type="AlphaFoldDB" id="A0A1F6Y133"/>
<protein>
    <submittedName>
        <fullName evidence="14">DNA primase</fullName>
    </submittedName>
</protein>
<dbReference type="Gene3D" id="3.90.980.10">
    <property type="entry name" value="DNA primase, catalytic core, N-terminal domain"/>
    <property type="match status" value="1"/>
</dbReference>
<evidence type="ECO:0000256" key="5">
    <source>
        <dbReference type="ARBA" id="ARBA00022705"/>
    </source>
</evidence>
<evidence type="ECO:0000256" key="4">
    <source>
        <dbReference type="ARBA" id="ARBA00022695"/>
    </source>
</evidence>
<dbReference type="InterPro" id="IPR019475">
    <property type="entry name" value="DNA_primase_DnaB-bd"/>
</dbReference>
<evidence type="ECO:0000256" key="11">
    <source>
        <dbReference type="ARBA" id="ARBA00023163"/>
    </source>
</evidence>
<dbReference type="SMART" id="SM00400">
    <property type="entry name" value="ZnF_CHCC"/>
    <property type="match status" value="1"/>
</dbReference>
<dbReference type="InterPro" id="IPR006295">
    <property type="entry name" value="DNA_primase_DnaG"/>
</dbReference>
<feature type="domain" description="Toprim" evidence="13">
    <location>
        <begin position="263"/>
        <end position="344"/>
    </location>
</feature>
<evidence type="ECO:0000313" key="15">
    <source>
        <dbReference type="Proteomes" id="UP000176479"/>
    </source>
</evidence>
<evidence type="ECO:0000313" key="14">
    <source>
        <dbReference type="EMBL" id="OGJ00088.1"/>
    </source>
</evidence>
<evidence type="ECO:0000256" key="1">
    <source>
        <dbReference type="ARBA" id="ARBA00022478"/>
    </source>
</evidence>
<sequence length="596" mass="67525">MEDNVSKIKERLNVVDIISGYIKVQKSGINFKARCPFHNEKSPSFYISPERQIWHCFGCQKGGDMFSFVKEIEGIEFPEALRILAQRAGIKLEEFKSAVQDKRGVLFEICETASRFFEKQLYQSPAGKKALTYLKDRGLKDETIKEFRLGFAPDDWHSLSNFLRDCDFRDEDIINSGVAIRREDGSDMYDRFRSRIIFPISSINDQVVGFTGRVFNINPQSGIRNSESEQAAKYINTPQTAIYDKSRVLYGLNKAKTETRHADRCLLVEGNIDVIMSYQAGVKNVAGTSGTALTPSHLQLLQRYTNNLDFCFDTDQAGLVATRRGIGLALSQNFNIKIVHLNEPGCKDPADYVKKLGIKWSELAGSAKPVIDFYFDKLSADLDLATVEGKKAMIASLAPLIKRLSSSVEKSHWVSRLSSAFKTKEEAIETDINNAKDDLVSYIENRVVLDRVNQDTQRIGTGKDDMLSEALLAVIIKEPALFTKNIGEVKIELLDPATAEIINRLKERSIKNFNFNDFISGFNDEKKMKLEFAHLRSQELFKEFDEKNLMDEFIYIKSKIEQKAVVAQLTVLEMDIKAAEAAKDKNKILELLNKFS</sequence>
<dbReference type="GO" id="GO:1990077">
    <property type="term" value="C:primosome complex"/>
    <property type="evidence" value="ECO:0007669"/>
    <property type="project" value="UniProtKB-KW"/>
</dbReference>
<evidence type="ECO:0000256" key="3">
    <source>
        <dbReference type="ARBA" id="ARBA00022679"/>
    </source>
</evidence>
<keyword evidence="8 12" id="KW-0862">Zinc</keyword>
<dbReference type="Gene3D" id="1.20.50.20">
    <property type="entry name" value="DnaG, RNA polymerase domain, helical bundle"/>
    <property type="match status" value="1"/>
</dbReference>
<reference evidence="14 15" key="1">
    <citation type="journal article" date="2016" name="Nat. Commun.">
        <title>Thousands of microbial genomes shed light on interconnected biogeochemical processes in an aquifer system.</title>
        <authorList>
            <person name="Anantharaman K."/>
            <person name="Brown C.T."/>
            <person name="Hug L.A."/>
            <person name="Sharon I."/>
            <person name="Castelle C.J."/>
            <person name="Probst A.J."/>
            <person name="Thomas B.C."/>
            <person name="Singh A."/>
            <person name="Wilkins M.J."/>
            <person name="Karaoz U."/>
            <person name="Brodie E.L."/>
            <person name="Williams K.H."/>
            <person name="Hubbard S.S."/>
            <person name="Banfield J.F."/>
        </authorList>
    </citation>
    <scope>NUCLEOTIDE SEQUENCE [LARGE SCALE GENOMIC DNA]</scope>
</reference>
<evidence type="ECO:0000256" key="10">
    <source>
        <dbReference type="ARBA" id="ARBA00023125"/>
    </source>
</evidence>
<dbReference type="PIRSF" id="PIRSF002811">
    <property type="entry name" value="DnaG"/>
    <property type="match status" value="1"/>
</dbReference>
<comment type="cofactor">
    <cofactor evidence="12">
        <name>Zn(2+)</name>
        <dbReference type="ChEBI" id="CHEBI:29105"/>
    </cofactor>
    <text evidence="12">Binds 1 zinc ion per monomer.</text>
</comment>
<dbReference type="InterPro" id="IPR002694">
    <property type="entry name" value="Znf_CHC2"/>
</dbReference>
<comment type="caution">
    <text evidence="14">The sequence shown here is derived from an EMBL/GenBank/DDBJ whole genome shotgun (WGS) entry which is preliminary data.</text>
</comment>
<keyword evidence="6 12" id="KW-0479">Metal-binding</keyword>
<dbReference type="GO" id="GO:0006269">
    <property type="term" value="P:DNA replication, synthesis of primer"/>
    <property type="evidence" value="ECO:0007669"/>
    <property type="project" value="UniProtKB-KW"/>
</dbReference>
<gene>
    <name evidence="14" type="ORF">A3H53_03985</name>
</gene>
<dbReference type="Proteomes" id="UP000176479">
    <property type="component" value="Unassembled WGS sequence"/>
</dbReference>
<keyword evidence="4" id="KW-0548">Nucleotidyltransferase</keyword>
<dbReference type="InterPro" id="IPR013264">
    <property type="entry name" value="DNAG_N"/>
</dbReference>
<dbReference type="InterPro" id="IPR036977">
    <property type="entry name" value="DNA_primase_Znf_CHC2"/>
</dbReference>
<dbReference type="Pfam" id="PF08275">
    <property type="entry name" value="DNAG_N"/>
    <property type="match status" value="1"/>
</dbReference>
<dbReference type="GO" id="GO:0008270">
    <property type="term" value="F:zinc ion binding"/>
    <property type="evidence" value="ECO:0007669"/>
    <property type="project" value="UniProtKB-KW"/>
</dbReference>
<dbReference type="GO" id="GO:0003677">
    <property type="term" value="F:DNA binding"/>
    <property type="evidence" value="ECO:0007669"/>
    <property type="project" value="UniProtKB-KW"/>
</dbReference>
<keyword evidence="10" id="KW-0238">DNA-binding</keyword>